<dbReference type="EMBL" id="JAJGCB010000006">
    <property type="protein sequence ID" value="KAJ8992029.1"/>
    <property type="molecule type" value="Genomic_DNA"/>
</dbReference>
<feature type="compositionally biased region" description="Basic and acidic residues" evidence="1">
    <location>
        <begin position="85"/>
        <end position="97"/>
    </location>
</feature>
<reference evidence="3" key="1">
    <citation type="submission" date="2023-01" db="EMBL/GenBank/DDBJ databases">
        <title>Exophiala dermititidis isolated from Cystic Fibrosis Patient.</title>
        <authorList>
            <person name="Kurbessoian T."/>
            <person name="Crocker A."/>
            <person name="Murante D."/>
            <person name="Hogan D.A."/>
            <person name="Stajich J.E."/>
        </authorList>
    </citation>
    <scope>NUCLEOTIDE SEQUENCE</scope>
    <source>
        <strain evidence="3">Ex8</strain>
    </source>
</reference>
<feature type="compositionally biased region" description="Acidic residues" evidence="1">
    <location>
        <begin position="377"/>
        <end position="386"/>
    </location>
</feature>
<dbReference type="SUPFAM" id="SSF54236">
    <property type="entry name" value="Ubiquitin-like"/>
    <property type="match status" value="1"/>
</dbReference>
<feature type="region of interest" description="Disordered" evidence="1">
    <location>
        <begin position="410"/>
        <end position="445"/>
    </location>
</feature>
<proteinExistence type="predicted"/>
<dbReference type="SMART" id="SM00213">
    <property type="entry name" value="UBQ"/>
    <property type="match status" value="1"/>
</dbReference>
<evidence type="ECO:0000259" key="2">
    <source>
        <dbReference type="PROSITE" id="PS50053"/>
    </source>
</evidence>
<dbReference type="InterPro" id="IPR000626">
    <property type="entry name" value="Ubiquitin-like_dom"/>
</dbReference>
<feature type="compositionally biased region" description="Basic and acidic residues" evidence="1">
    <location>
        <begin position="114"/>
        <end position="149"/>
    </location>
</feature>
<dbReference type="Proteomes" id="UP001161757">
    <property type="component" value="Unassembled WGS sequence"/>
</dbReference>
<comment type="caution">
    <text evidence="3">The sequence shown here is derived from an EMBL/GenBank/DDBJ whole genome shotgun (WGS) entry which is preliminary data.</text>
</comment>
<feature type="region of interest" description="Disordered" evidence="1">
    <location>
        <begin position="374"/>
        <end position="397"/>
    </location>
</feature>
<feature type="compositionally biased region" description="Acidic residues" evidence="1">
    <location>
        <begin position="426"/>
        <end position="435"/>
    </location>
</feature>
<dbReference type="InterPro" id="IPR029071">
    <property type="entry name" value="Ubiquitin-like_domsf"/>
</dbReference>
<gene>
    <name evidence="3" type="ORF">HRR80_003927</name>
</gene>
<dbReference type="InterPro" id="IPR022617">
    <property type="entry name" value="Rad60/SUMO-like_dom"/>
</dbReference>
<evidence type="ECO:0000313" key="3">
    <source>
        <dbReference type="EMBL" id="KAJ8992029.1"/>
    </source>
</evidence>
<feature type="domain" description="Ubiquitin-like" evidence="2">
    <location>
        <begin position="453"/>
        <end position="527"/>
    </location>
</feature>
<feature type="compositionally biased region" description="Low complexity" evidence="1">
    <location>
        <begin position="14"/>
        <end position="26"/>
    </location>
</feature>
<feature type="compositionally biased region" description="Acidic residues" evidence="1">
    <location>
        <begin position="202"/>
        <end position="214"/>
    </location>
</feature>
<evidence type="ECO:0000313" key="4">
    <source>
        <dbReference type="Proteomes" id="UP001161757"/>
    </source>
</evidence>
<sequence length="527" mass="58834">MSNTGHKRSLFHKPAWAAAPTASSSAKVEDASSVFGRNVAYDDILQAEQAKRAKKAAAARATTKPRTEHSKSVVSPSSAAKRRRISVEQEQDPKHEAEDDDDDFLRNTSHSKKTRDNTHTHRHEQDKKPITRSTPRDEKMLRNGLEKSPRTKVARGTGQYTASSLSAAGDEEDDDLAMVSTATAKKTTSLSKAKTASQSIPVDEEEEESDEDDEYLRALKQKAREKARLQRLGLEPENAPSPLSTGRSSATPTTATRAPSIERSRAQSSRPVSARSGRDFGRTGTATPVPTEQEDDPQVRILIQSDIPDTKPLVVMRKASQSLKQVREFWCKRWQLDDAVAKKVFLTWRGTRLFDSTTTRGMIKKLRDDYRQQSLGLDEDDDEDDRDHDPSKGNILLEAMTPEIYEEKLRQKEKLQSHNRASSDGDNPDDSDEAEAGVATSAAEAKRIQEAESSIVIHLVNPAYEPMHLRVRPHTTMAKIMRGYAATKKLEENKTPWLIFDGERLDPEATVEDVGLEDEDEVDVSIR</sequence>
<organism evidence="3 4">
    <name type="scientific">Exophiala dermatitidis</name>
    <name type="common">Black yeast-like fungus</name>
    <name type="synonym">Wangiella dermatitidis</name>
    <dbReference type="NCBI Taxonomy" id="5970"/>
    <lineage>
        <taxon>Eukaryota</taxon>
        <taxon>Fungi</taxon>
        <taxon>Dikarya</taxon>
        <taxon>Ascomycota</taxon>
        <taxon>Pezizomycotina</taxon>
        <taxon>Eurotiomycetes</taxon>
        <taxon>Chaetothyriomycetidae</taxon>
        <taxon>Chaetothyriales</taxon>
        <taxon>Herpotrichiellaceae</taxon>
        <taxon>Exophiala</taxon>
    </lineage>
</organism>
<dbReference type="Pfam" id="PF11976">
    <property type="entry name" value="Rad60-SLD"/>
    <property type="match status" value="1"/>
</dbReference>
<protein>
    <recommendedName>
        <fullName evidence="2">Ubiquitin-like domain-containing protein</fullName>
    </recommendedName>
</protein>
<feature type="region of interest" description="Disordered" evidence="1">
    <location>
        <begin position="1"/>
        <end position="33"/>
    </location>
</feature>
<dbReference type="PROSITE" id="PS50053">
    <property type="entry name" value="UBIQUITIN_2"/>
    <property type="match status" value="1"/>
</dbReference>
<name>A0AAN6EVY2_EXODE</name>
<feature type="region of interest" description="Disordered" evidence="1">
    <location>
        <begin position="49"/>
        <end position="297"/>
    </location>
</feature>
<dbReference type="AlphaFoldDB" id="A0AAN6EVY2"/>
<dbReference type="Gene3D" id="3.10.20.90">
    <property type="entry name" value="Phosphatidylinositol 3-kinase Catalytic Subunit, Chain A, domain 1"/>
    <property type="match status" value="1"/>
</dbReference>
<dbReference type="CDD" id="cd01763">
    <property type="entry name" value="Ubl_SUMO_like"/>
    <property type="match status" value="1"/>
</dbReference>
<feature type="compositionally biased region" description="Basic residues" evidence="1">
    <location>
        <begin position="1"/>
        <end position="11"/>
    </location>
</feature>
<accession>A0AAN6EVY2</accession>
<feature type="compositionally biased region" description="Low complexity" evidence="1">
    <location>
        <begin position="244"/>
        <end position="259"/>
    </location>
</feature>
<evidence type="ECO:0000256" key="1">
    <source>
        <dbReference type="SAM" id="MobiDB-lite"/>
    </source>
</evidence>
<feature type="compositionally biased region" description="Low complexity" evidence="1">
    <location>
        <begin position="180"/>
        <end position="197"/>
    </location>
</feature>